<dbReference type="AlphaFoldDB" id="A0A151XGW6"/>
<protein>
    <submittedName>
        <fullName evidence="6">MKI67 FHA domain-interacting nucleolar phosphoprotein-like protein</fullName>
    </submittedName>
</protein>
<evidence type="ECO:0000259" key="5">
    <source>
        <dbReference type="PROSITE" id="PS50102"/>
    </source>
</evidence>
<dbReference type="EMBL" id="KQ982138">
    <property type="protein sequence ID" value="KYQ59643.1"/>
    <property type="molecule type" value="Genomic_DNA"/>
</dbReference>
<dbReference type="Pfam" id="PF00076">
    <property type="entry name" value="RRM_1"/>
    <property type="match status" value="1"/>
</dbReference>
<dbReference type="SMART" id="SM00360">
    <property type="entry name" value="RRM"/>
    <property type="match status" value="1"/>
</dbReference>
<dbReference type="STRING" id="64791.A0A151XGW6"/>
<accession>A0A151XGW6</accession>
<keyword evidence="3" id="KW-0539">Nucleus</keyword>
<dbReference type="GO" id="GO:0003723">
    <property type="term" value="F:RNA binding"/>
    <property type="evidence" value="ECO:0007669"/>
    <property type="project" value="UniProtKB-UniRule"/>
</dbReference>
<reference evidence="6 7" key="1">
    <citation type="submission" date="2015-09" db="EMBL/GenBank/DDBJ databases">
        <title>Trachymyrmex zeteki WGS genome.</title>
        <authorList>
            <person name="Nygaard S."/>
            <person name="Hu H."/>
            <person name="Boomsma J."/>
            <person name="Zhang G."/>
        </authorList>
    </citation>
    <scope>NUCLEOTIDE SEQUENCE [LARGE SCALE GENOMIC DNA]</scope>
    <source>
        <strain evidence="6">Tzet28-1</strain>
        <tissue evidence="6">Whole body</tissue>
    </source>
</reference>
<evidence type="ECO:0000256" key="3">
    <source>
        <dbReference type="ARBA" id="ARBA00023242"/>
    </source>
</evidence>
<name>A0A151XGW6_9HYME</name>
<gene>
    <name evidence="6" type="ORF">ALC60_01309</name>
</gene>
<keyword evidence="2 4" id="KW-0694">RNA-binding</keyword>
<dbReference type="InterPro" id="IPR012677">
    <property type="entry name" value="Nucleotide-bd_a/b_plait_sf"/>
</dbReference>
<proteinExistence type="predicted"/>
<sequence length="232" mass="26787">MKVKKEDATFKQLVLRKNTKYKQNISKPKAGASLEKAVKNVKQIFKKKRAEAKAATRKEESLIKLKPKQFKPQKFKNRGIVYIGHIPHGFYEEQMKDYFKQFGNITRVRVARSKKTGKSRGYGYVEFLHSQVAKIAADTMNNYLMCGRLLKATYIPPEKQHSGFFSGVNWSEDKYPRLKNRKQTTVSKNRLQSAGDHEKYVQRSLDKLSALESKLQNKGISIKFQPVDVPKT</sequence>
<dbReference type="InterPro" id="IPR035979">
    <property type="entry name" value="RBD_domain_sf"/>
</dbReference>
<dbReference type="InterPro" id="IPR000504">
    <property type="entry name" value="RRM_dom"/>
</dbReference>
<dbReference type="GO" id="GO:0005730">
    <property type="term" value="C:nucleolus"/>
    <property type="evidence" value="ECO:0007669"/>
    <property type="project" value="UniProtKB-SubCell"/>
</dbReference>
<evidence type="ECO:0000256" key="4">
    <source>
        <dbReference type="PROSITE-ProRule" id="PRU00176"/>
    </source>
</evidence>
<dbReference type="OrthoDB" id="21467at2759"/>
<feature type="domain" description="RRM" evidence="5">
    <location>
        <begin position="79"/>
        <end position="157"/>
    </location>
</feature>
<dbReference type="Gene3D" id="3.30.70.330">
    <property type="match status" value="1"/>
</dbReference>
<evidence type="ECO:0000256" key="1">
    <source>
        <dbReference type="ARBA" id="ARBA00004604"/>
    </source>
</evidence>
<dbReference type="KEGG" id="mzt:108728660"/>
<evidence type="ECO:0000313" key="6">
    <source>
        <dbReference type="EMBL" id="KYQ59643.1"/>
    </source>
</evidence>
<evidence type="ECO:0000313" key="7">
    <source>
        <dbReference type="Proteomes" id="UP000075809"/>
    </source>
</evidence>
<dbReference type="Proteomes" id="UP000075809">
    <property type="component" value="Unassembled WGS sequence"/>
</dbReference>
<dbReference type="CDD" id="cd12307">
    <property type="entry name" value="RRM_NIFK_like"/>
    <property type="match status" value="1"/>
</dbReference>
<evidence type="ECO:0000256" key="2">
    <source>
        <dbReference type="ARBA" id="ARBA00022884"/>
    </source>
</evidence>
<dbReference type="SUPFAM" id="SSF54928">
    <property type="entry name" value="RNA-binding domain, RBD"/>
    <property type="match status" value="1"/>
</dbReference>
<keyword evidence="7" id="KW-1185">Reference proteome</keyword>
<organism evidence="6 7">
    <name type="scientific">Mycetomoellerius zeteki</name>
    <dbReference type="NCBI Taxonomy" id="64791"/>
    <lineage>
        <taxon>Eukaryota</taxon>
        <taxon>Metazoa</taxon>
        <taxon>Ecdysozoa</taxon>
        <taxon>Arthropoda</taxon>
        <taxon>Hexapoda</taxon>
        <taxon>Insecta</taxon>
        <taxon>Pterygota</taxon>
        <taxon>Neoptera</taxon>
        <taxon>Endopterygota</taxon>
        <taxon>Hymenoptera</taxon>
        <taxon>Apocrita</taxon>
        <taxon>Aculeata</taxon>
        <taxon>Formicoidea</taxon>
        <taxon>Formicidae</taxon>
        <taxon>Myrmicinae</taxon>
        <taxon>Mycetomoellerius</taxon>
    </lineage>
</organism>
<comment type="subcellular location">
    <subcellularLocation>
        <location evidence="1">Nucleus</location>
        <location evidence="1">Nucleolus</location>
    </subcellularLocation>
</comment>
<dbReference type="PROSITE" id="PS50102">
    <property type="entry name" value="RRM"/>
    <property type="match status" value="1"/>
</dbReference>
<dbReference type="PANTHER" id="PTHR46754">
    <property type="entry name" value="MKI67 FHA DOMAIN-INTERACTING NUCLEOLAR PHOSPHOPROTEIN"/>
    <property type="match status" value="1"/>
</dbReference>